<evidence type="ECO:0000313" key="4">
    <source>
        <dbReference type="EMBL" id="MST49884.1"/>
    </source>
</evidence>
<dbReference type="InterPro" id="IPR018476">
    <property type="entry name" value="GlyceroP-diester-Pdiesterase_M"/>
</dbReference>
<feature type="transmembrane region" description="Helical" evidence="2">
    <location>
        <begin position="284"/>
        <end position="308"/>
    </location>
</feature>
<keyword evidence="2" id="KW-1133">Transmembrane helix</keyword>
<dbReference type="EMBL" id="VUMY01000010">
    <property type="protein sequence ID" value="MST49884.1"/>
    <property type="molecule type" value="Genomic_DNA"/>
</dbReference>
<evidence type="ECO:0000256" key="1">
    <source>
        <dbReference type="SAM" id="MobiDB-lite"/>
    </source>
</evidence>
<feature type="region of interest" description="Disordered" evidence="1">
    <location>
        <begin position="1"/>
        <end position="87"/>
    </location>
</feature>
<keyword evidence="2" id="KW-0472">Membrane</keyword>
<dbReference type="AlphaFoldDB" id="A0A7K0K390"/>
<comment type="caution">
    <text evidence="4">The sequence shown here is derived from an EMBL/GenBank/DDBJ whole genome shotgun (WGS) entry which is preliminary data.</text>
</comment>
<feature type="domain" description="Glycerophosphoryl diester phosphodiesterase membrane" evidence="3">
    <location>
        <begin position="283"/>
        <end position="400"/>
    </location>
</feature>
<dbReference type="RefSeq" id="WP_154544978.1">
    <property type="nucleotide sequence ID" value="NZ_VUMY01000010.1"/>
</dbReference>
<dbReference type="Pfam" id="PF10110">
    <property type="entry name" value="GPDPase_memb"/>
    <property type="match status" value="1"/>
</dbReference>
<dbReference type="Proteomes" id="UP000442535">
    <property type="component" value="Unassembled WGS sequence"/>
</dbReference>
<accession>A0A7K0K390</accession>
<feature type="transmembrane region" description="Helical" evidence="2">
    <location>
        <begin position="373"/>
        <end position="404"/>
    </location>
</feature>
<proteinExistence type="predicted"/>
<feature type="transmembrane region" description="Helical" evidence="2">
    <location>
        <begin position="195"/>
        <end position="218"/>
    </location>
</feature>
<protein>
    <recommendedName>
        <fullName evidence="3">Glycerophosphoryl diester phosphodiesterase membrane domain-containing protein</fullName>
    </recommendedName>
</protein>
<keyword evidence="5" id="KW-1185">Reference proteome</keyword>
<feature type="transmembrane region" description="Helical" evidence="2">
    <location>
        <begin position="329"/>
        <end position="353"/>
    </location>
</feature>
<reference evidence="4 5" key="1">
    <citation type="submission" date="2019-08" db="EMBL/GenBank/DDBJ databases">
        <title>In-depth cultivation of the pig gut microbiome towards novel bacterial diversity and tailored functional studies.</title>
        <authorList>
            <person name="Wylensek D."/>
            <person name="Hitch T.C.A."/>
            <person name="Clavel T."/>
        </authorList>
    </citation>
    <scope>NUCLEOTIDE SEQUENCE [LARGE SCALE GENOMIC DNA]</scope>
    <source>
        <strain evidence="4 5">RF-GAM-744-WT-7</strain>
    </source>
</reference>
<feature type="compositionally biased region" description="Polar residues" evidence="1">
    <location>
        <begin position="1"/>
        <end position="22"/>
    </location>
</feature>
<feature type="transmembrane region" description="Helical" evidence="2">
    <location>
        <begin position="132"/>
        <end position="157"/>
    </location>
</feature>
<feature type="compositionally biased region" description="Low complexity" evidence="1">
    <location>
        <begin position="64"/>
        <end position="87"/>
    </location>
</feature>
<sequence length="424" mass="45309">MSDSNESLTSGSSAWNWGNSEAPTGGYGQFNTGSWQNPAGTPQTGDPAGGATFPSPAPVPPQPASASPTGYPNPNGAPQPGGAQFGAAQPNPYFDQYALNFQQVQPGIIPLRPLNLGEIFNGTFSAMRQAPAVMFGLILSIWAVFAVFSGILTALAFPDLTVTEQQLNNTTDGTVFLKLFSEIMQGSIISMIPSAFIQLIASGVTTGIAVTAIAPMVLGRRLSVTETWQETKPHLPLMIGYAFLYSFISLAIYAFAFSPLLMLIPGVTNEDFGMVFASMGLTLLTMFGALFIWAFIYVRLLFVYPAMVMENLGLKKAMARSWKLAKGSFWRLFGIMLLALVLQNVILTGLSFVVQLITGGVTAATLATGTSNYGLIMGITMALSSLIAGVFIPFFSGIQSLLYIDVRMRREGLALSLLRAAQQD</sequence>
<gene>
    <name evidence="4" type="ORF">FYJ63_06495</name>
</gene>
<keyword evidence="2" id="KW-0812">Transmembrane</keyword>
<feature type="compositionally biased region" description="Polar residues" evidence="1">
    <location>
        <begin position="29"/>
        <end position="44"/>
    </location>
</feature>
<feature type="transmembrane region" description="Helical" evidence="2">
    <location>
        <begin position="239"/>
        <end position="264"/>
    </location>
</feature>
<evidence type="ECO:0000256" key="2">
    <source>
        <dbReference type="SAM" id="Phobius"/>
    </source>
</evidence>
<name>A0A7K0K390_9ACTO</name>
<organism evidence="4 5">
    <name type="scientific">Mobiluncus porci</name>
    <dbReference type="NCBI Taxonomy" id="2652278"/>
    <lineage>
        <taxon>Bacteria</taxon>
        <taxon>Bacillati</taxon>
        <taxon>Actinomycetota</taxon>
        <taxon>Actinomycetes</taxon>
        <taxon>Actinomycetales</taxon>
        <taxon>Actinomycetaceae</taxon>
        <taxon>Mobiluncus</taxon>
    </lineage>
</organism>
<evidence type="ECO:0000259" key="3">
    <source>
        <dbReference type="Pfam" id="PF10110"/>
    </source>
</evidence>
<evidence type="ECO:0000313" key="5">
    <source>
        <dbReference type="Proteomes" id="UP000442535"/>
    </source>
</evidence>